<dbReference type="AlphaFoldDB" id="A0A8A7KDS3"/>
<dbReference type="InterPro" id="IPR007530">
    <property type="entry name" value="Aminoglycoside_adenylylTfrase"/>
</dbReference>
<dbReference type="EMBL" id="CP046640">
    <property type="protein sequence ID" value="QTL99410.1"/>
    <property type="molecule type" value="Genomic_DNA"/>
</dbReference>
<dbReference type="SUPFAM" id="SSF81301">
    <property type="entry name" value="Nucleotidyltransferase"/>
    <property type="match status" value="1"/>
</dbReference>
<dbReference type="RefSeq" id="WP_230867758.1">
    <property type="nucleotide sequence ID" value="NZ_CP046640.1"/>
</dbReference>
<reference evidence="1" key="1">
    <citation type="submission" date="2019-12" db="EMBL/GenBank/DDBJ databases">
        <authorList>
            <person name="zhang j."/>
            <person name="sun C.M."/>
        </authorList>
    </citation>
    <scope>NUCLEOTIDE SEQUENCE</scope>
    <source>
        <strain evidence="1">NS-1</strain>
    </source>
</reference>
<keyword evidence="2" id="KW-1185">Reference proteome</keyword>
<name>A0A8A7KDS3_9FIRM</name>
<evidence type="ECO:0000313" key="1">
    <source>
        <dbReference type="EMBL" id="QTL99410.1"/>
    </source>
</evidence>
<evidence type="ECO:0000313" key="2">
    <source>
        <dbReference type="Proteomes" id="UP000665020"/>
    </source>
</evidence>
<sequence length="189" mass="21909">MNCIEYERYTENLKNNLLNCIGVIGLVAVGSMSRQNYRPDKWSDHDFFVIVQTGHQQEFRNDLSWLPNFDSILLSFQETEHGLKVLYNSGHLIEFAVFDSKELYFSKTNCYQILIDRENIEDHLRKIRQTTAEESNLNCSNEVLIGQFIVNLLVGLGRYKRGEKVSAHEFVKISALKKLLILLGKHLVN</sequence>
<organism evidence="1 2">
    <name type="scientific">Iocasia fonsfrigidae</name>
    <dbReference type="NCBI Taxonomy" id="2682810"/>
    <lineage>
        <taxon>Bacteria</taxon>
        <taxon>Bacillati</taxon>
        <taxon>Bacillota</taxon>
        <taxon>Clostridia</taxon>
        <taxon>Halanaerobiales</taxon>
        <taxon>Halanaerobiaceae</taxon>
        <taxon>Iocasia</taxon>
    </lineage>
</organism>
<accession>A0A8A7KDS3</accession>
<dbReference type="Pfam" id="PF04439">
    <property type="entry name" value="Adenyl_transf"/>
    <property type="match status" value="1"/>
</dbReference>
<gene>
    <name evidence="1" type="ORF">GM661_16315</name>
</gene>
<proteinExistence type="predicted"/>
<dbReference type="Proteomes" id="UP000665020">
    <property type="component" value="Chromosome"/>
</dbReference>
<protein>
    <submittedName>
        <fullName evidence="1">Uncharacterized protein</fullName>
    </submittedName>
</protein>
<dbReference type="KEGG" id="ifn:GM661_16315"/>
<dbReference type="Gene3D" id="3.30.460.10">
    <property type="entry name" value="Beta Polymerase, domain 2"/>
    <property type="match status" value="1"/>
</dbReference>
<dbReference type="InterPro" id="IPR043519">
    <property type="entry name" value="NT_sf"/>
</dbReference>